<proteinExistence type="predicted"/>
<organism evidence="1 2">
    <name type="scientific">Jatropha curcas</name>
    <name type="common">Barbados nut</name>
    <dbReference type="NCBI Taxonomy" id="180498"/>
    <lineage>
        <taxon>Eukaryota</taxon>
        <taxon>Viridiplantae</taxon>
        <taxon>Streptophyta</taxon>
        <taxon>Embryophyta</taxon>
        <taxon>Tracheophyta</taxon>
        <taxon>Spermatophyta</taxon>
        <taxon>Magnoliopsida</taxon>
        <taxon>eudicotyledons</taxon>
        <taxon>Gunneridae</taxon>
        <taxon>Pentapetalae</taxon>
        <taxon>rosids</taxon>
        <taxon>fabids</taxon>
        <taxon>Malpighiales</taxon>
        <taxon>Euphorbiaceae</taxon>
        <taxon>Crotonoideae</taxon>
        <taxon>Jatropheae</taxon>
        <taxon>Jatropha</taxon>
    </lineage>
</organism>
<evidence type="ECO:0000313" key="1">
    <source>
        <dbReference type="EMBL" id="KDP45020.1"/>
    </source>
</evidence>
<keyword evidence="2" id="KW-1185">Reference proteome</keyword>
<gene>
    <name evidence="1" type="ORF">JCGZ_01520</name>
</gene>
<sequence length="88" mass="9840">MTPNPTHRKEGCTIDKTLLSRGLNNTPRRTMAHCNRQGLTPLNTRLLGTSPLLNHREAGPADVINVVIPLVPYKIVFGFSNRPCFDFK</sequence>
<reference evidence="1 2" key="1">
    <citation type="journal article" date="2014" name="PLoS ONE">
        <title>Global Analysis of Gene Expression Profiles in Physic Nut (Jatropha curcas L.) Seedlings Exposed to Salt Stress.</title>
        <authorList>
            <person name="Zhang L."/>
            <person name="Zhang C."/>
            <person name="Wu P."/>
            <person name="Chen Y."/>
            <person name="Li M."/>
            <person name="Jiang H."/>
            <person name="Wu G."/>
        </authorList>
    </citation>
    <scope>NUCLEOTIDE SEQUENCE [LARGE SCALE GENOMIC DNA]</scope>
    <source>
        <strain evidence="2">cv. GZQX0401</strain>
        <tissue evidence="1">Young leaves</tissue>
    </source>
</reference>
<dbReference type="AlphaFoldDB" id="A0A067LK07"/>
<dbReference type="EMBL" id="KK914240">
    <property type="protein sequence ID" value="KDP45020.1"/>
    <property type="molecule type" value="Genomic_DNA"/>
</dbReference>
<evidence type="ECO:0000313" key="2">
    <source>
        <dbReference type="Proteomes" id="UP000027138"/>
    </source>
</evidence>
<name>A0A067LK07_JATCU</name>
<dbReference type="Proteomes" id="UP000027138">
    <property type="component" value="Unassembled WGS sequence"/>
</dbReference>
<accession>A0A067LK07</accession>
<protein>
    <submittedName>
        <fullName evidence="1">Uncharacterized protein</fullName>
    </submittedName>
</protein>